<dbReference type="EMBL" id="JAGETZ010000023">
    <property type="protein sequence ID" value="MBO2012973.1"/>
    <property type="molecule type" value="Genomic_DNA"/>
</dbReference>
<keyword evidence="1" id="KW-0732">Signal</keyword>
<feature type="signal peptide" evidence="1">
    <location>
        <begin position="1"/>
        <end position="31"/>
    </location>
</feature>
<dbReference type="InterPro" id="IPR026444">
    <property type="entry name" value="Secre_tail"/>
</dbReference>
<accession>A0ABS3QNV9</accession>
<gene>
    <name evidence="2" type="ORF">J4E00_28180</name>
</gene>
<organism evidence="2 3">
    <name type="scientific">Hymenobacter negativus</name>
    <dbReference type="NCBI Taxonomy" id="2795026"/>
    <lineage>
        <taxon>Bacteria</taxon>
        <taxon>Pseudomonadati</taxon>
        <taxon>Bacteroidota</taxon>
        <taxon>Cytophagia</taxon>
        <taxon>Cytophagales</taxon>
        <taxon>Hymenobacteraceae</taxon>
        <taxon>Hymenobacter</taxon>
    </lineage>
</organism>
<protein>
    <submittedName>
        <fullName evidence="2">T9SS type A sorting domain-containing protein</fullName>
    </submittedName>
</protein>
<evidence type="ECO:0000256" key="1">
    <source>
        <dbReference type="SAM" id="SignalP"/>
    </source>
</evidence>
<evidence type="ECO:0000313" key="2">
    <source>
        <dbReference type="EMBL" id="MBO2012973.1"/>
    </source>
</evidence>
<evidence type="ECO:0000313" key="3">
    <source>
        <dbReference type="Proteomes" id="UP000664369"/>
    </source>
</evidence>
<feature type="chain" id="PRO_5045520592" evidence="1">
    <location>
        <begin position="32"/>
        <end position="581"/>
    </location>
</feature>
<sequence length="581" mass="61038">MKTTSTFLPVRSRALYLSSLLTLLLSFAARAQFSASPSTPLAVCSATGNQLDVQAFADGAGGSYVAWIDRRAGSQSGPGTALYAQHLDAAGTPLLAANGLRLFQTRGREIWGMKAVPWQSGMLVAWVQGAFGIGGDSVRCQYYDAAGTPQWAQPALIARRNMTVSPSVIFVSENGLNIIPTSTGALITHDLAISGNSARFTFNEVSPAGAVRWALNANQVEVVSPNNYPLPNYRTVSDGADGFYLVAHSSYSIGIQVQRFQGSNRLWTTNTVLSADGPAGRGDGTPQPVLDPAGNLYVAWTSFGGDALVSKILPTGALGWPSPGYVNLCTFASQQANPHAIWHNNALWMVWEDNRLGTTSYNCYAQKIDAAGTLAWSPAGVPVYDQPAQYLRPRLAPSDNGSVMAFYRTNTAFHAQKLLPTGSAAFAANGVALSSVAVNQVNFLDATATYLDHAPVSQPNGSVQVYWSTVGAGGLNQDILAARVQSSGSLLGTATRAAAALGFGVFPNPAAGEVRLRYSPTGPFPTGLRLYDGQGRLVRAFAPPTGSAGALSLRGLAAGIYVLRAELAGQPVSCRVAVAME</sequence>
<dbReference type="Proteomes" id="UP000664369">
    <property type="component" value="Unassembled WGS sequence"/>
</dbReference>
<reference evidence="2 3" key="1">
    <citation type="submission" date="2021-03" db="EMBL/GenBank/DDBJ databases">
        <authorList>
            <person name="Kim M.K."/>
        </authorList>
    </citation>
    <scope>NUCLEOTIDE SEQUENCE [LARGE SCALE GENOMIC DNA]</scope>
    <source>
        <strain evidence="2 3">BT442</strain>
    </source>
</reference>
<proteinExistence type="predicted"/>
<keyword evidence="3" id="KW-1185">Reference proteome</keyword>
<dbReference type="NCBIfam" id="TIGR04183">
    <property type="entry name" value="Por_Secre_tail"/>
    <property type="match status" value="1"/>
</dbReference>
<name>A0ABS3QNV9_9BACT</name>
<dbReference type="RefSeq" id="WP_208178713.1">
    <property type="nucleotide sequence ID" value="NZ_JAGETZ010000023.1"/>
</dbReference>
<comment type="caution">
    <text evidence="2">The sequence shown here is derived from an EMBL/GenBank/DDBJ whole genome shotgun (WGS) entry which is preliminary data.</text>
</comment>